<keyword evidence="1" id="KW-0808">Transferase</keyword>
<dbReference type="InterPro" id="IPR027555">
    <property type="entry name" value="Mo5U34_MeTrfas-like"/>
</dbReference>
<protein>
    <submittedName>
        <fullName evidence="1">TIGR04290 family methyltransferase</fullName>
    </submittedName>
</protein>
<name>A0ABX2TKD8_9PROT</name>
<evidence type="ECO:0000313" key="1">
    <source>
        <dbReference type="EMBL" id="NYZ24821.1"/>
    </source>
</evidence>
<comment type="caution">
    <text evidence="1">The sequence shown here is derived from an EMBL/GenBank/DDBJ whole genome shotgun (WGS) entry which is preliminary data.</text>
</comment>
<dbReference type="InterPro" id="IPR029063">
    <property type="entry name" value="SAM-dependent_MTases_sf"/>
</dbReference>
<dbReference type="CDD" id="cd02440">
    <property type="entry name" value="AdoMet_MTases"/>
    <property type="match status" value="1"/>
</dbReference>
<keyword evidence="1" id="KW-0489">Methyltransferase</keyword>
<keyword evidence="2" id="KW-1185">Reference proteome</keyword>
<dbReference type="Pfam" id="PF08003">
    <property type="entry name" value="Methyltransf_9"/>
    <property type="match status" value="1"/>
</dbReference>
<dbReference type="EMBL" id="JABFDB010000045">
    <property type="protein sequence ID" value="NYZ24821.1"/>
    <property type="molecule type" value="Genomic_DNA"/>
</dbReference>
<accession>A0ABX2TKD8</accession>
<dbReference type="Proteomes" id="UP000584642">
    <property type="component" value="Unassembled WGS sequence"/>
</dbReference>
<dbReference type="NCBIfam" id="TIGR04290">
    <property type="entry name" value="meth_Rta_06860"/>
    <property type="match status" value="1"/>
</dbReference>
<dbReference type="PANTHER" id="PTHR43464">
    <property type="entry name" value="METHYLTRANSFERASE"/>
    <property type="match status" value="1"/>
</dbReference>
<dbReference type="GO" id="GO:0008168">
    <property type="term" value="F:methyltransferase activity"/>
    <property type="evidence" value="ECO:0007669"/>
    <property type="project" value="UniProtKB-KW"/>
</dbReference>
<dbReference type="PANTHER" id="PTHR43464:SF95">
    <property type="entry name" value="TRNA U34 CARBOXYMETHYLTRANSFERASE"/>
    <property type="match status" value="1"/>
</dbReference>
<reference evidence="1 2" key="1">
    <citation type="submission" date="2020-05" db="EMBL/GenBank/DDBJ databases">
        <title>Azospirillum oleiclasticum sp. nov, a nitrogen-fixing and heavy crude oil-emulsifying bacterium isolated from the crude oil of Yumen Oilfield.</title>
        <authorList>
            <person name="Wu D."/>
            <person name="Cai M."/>
            <person name="Zhang X."/>
        </authorList>
    </citation>
    <scope>NUCLEOTIDE SEQUENCE [LARGE SCALE GENOMIC DNA]</scope>
    <source>
        <strain evidence="1 2">ROY-1-1-2</strain>
    </source>
</reference>
<dbReference type="SUPFAM" id="SSF53335">
    <property type="entry name" value="S-adenosyl-L-methionine-dependent methyltransferases"/>
    <property type="match status" value="1"/>
</dbReference>
<dbReference type="GO" id="GO:0032259">
    <property type="term" value="P:methylation"/>
    <property type="evidence" value="ECO:0007669"/>
    <property type="project" value="UniProtKB-KW"/>
</dbReference>
<organism evidence="1 2">
    <name type="scientific">Azospirillum oleiclasticum</name>
    <dbReference type="NCBI Taxonomy" id="2735135"/>
    <lineage>
        <taxon>Bacteria</taxon>
        <taxon>Pseudomonadati</taxon>
        <taxon>Pseudomonadota</taxon>
        <taxon>Alphaproteobacteria</taxon>
        <taxon>Rhodospirillales</taxon>
        <taxon>Azospirillaceae</taxon>
        <taxon>Azospirillum</taxon>
    </lineage>
</organism>
<dbReference type="RefSeq" id="WP_180286590.1">
    <property type="nucleotide sequence ID" value="NZ_JABFDB010000045.1"/>
</dbReference>
<proteinExistence type="predicted"/>
<evidence type="ECO:0000313" key="2">
    <source>
        <dbReference type="Proteomes" id="UP000584642"/>
    </source>
</evidence>
<dbReference type="Gene3D" id="3.40.50.150">
    <property type="entry name" value="Vaccinia Virus protein VP39"/>
    <property type="match status" value="1"/>
</dbReference>
<sequence>MNAAPPHLSRDEIEARVRALGQWFHNIDLGGVPTAPDHFLGDYPRIKWQRFQHAIPADLTGRTVLDIGCNGGFYAIEMKRRGADRVVAVDFDDRYLEQARFAAALCGADIEFRKLSVYDVGALAERFDVVLFMGVLYHLRHPLLALDLIREHVAGDLVVFQSMLRGSSDTEEVRDDYPFWEVAHFERAGYPRLAFVEQSYCGDETNWWIPNRACAEAMLRSAGFGIIDHPEEEVFVCRVAERSLWAEPVYPARARGERA</sequence>
<dbReference type="InterPro" id="IPR027554">
    <property type="entry name" value="Meth_Rta_06860"/>
</dbReference>
<gene>
    <name evidence="1" type="ORF">HND93_34390</name>
</gene>